<evidence type="ECO:0000256" key="1">
    <source>
        <dbReference type="SAM" id="Phobius"/>
    </source>
</evidence>
<proteinExistence type="predicted"/>
<evidence type="ECO:0000313" key="3">
    <source>
        <dbReference type="Proteomes" id="UP000548978"/>
    </source>
</evidence>
<feature type="transmembrane region" description="Helical" evidence="1">
    <location>
        <begin position="76"/>
        <end position="94"/>
    </location>
</feature>
<dbReference type="EMBL" id="JACIJB010000004">
    <property type="protein sequence ID" value="MBB5660566.1"/>
    <property type="molecule type" value="Genomic_DNA"/>
</dbReference>
<feature type="transmembrane region" description="Helical" evidence="1">
    <location>
        <begin position="701"/>
        <end position="718"/>
    </location>
</feature>
<gene>
    <name evidence="2" type="ORF">FHS65_001312</name>
</gene>
<keyword evidence="1" id="KW-1133">Transmembrane helix</keyword>
<keyword evidence="1" id="KW-0812">Transmembrane</keyword>
<keyword evidence="3" id="KW-1185">Reference proteome</keyword>
<evidence type="ECO:0008006" key="4">
    <source>
        <dbReference type="Google" id="ProtNLM"/>
    </source>
</evidence>
<feature type="transmembrane region" description="Helical" evidence="1">
    <location>
        <begin position="600"/>
        <end position="626"/>
    </location>
</feature>
<keyword evidence="1" id="KW-0472">Membrane</keyword>
<feature type="transmembrane region" description="Helical" evidence="1">
    <location>
        <begin position="738"/>
        <end position="760"/>
    </location>
</feature>
<feature type="transmembrane region" description="Helical" evidence="1">
    <location>
        <begin position="767"/>
        <end position="787"/>
    </location>
</feature>
<dbReference type="OrthoDB" id="7282445at2"/>
<feature type="transmembrane region" description="Helical" evidence="1">
    <location>
        <begin position="12"/>
        <end position="33"/>
    </location>
</feature>
<dbReference type="Gene3D" id="3.40.50.150">
    <property type="entry name" value="Vaccinia Virus protein VP39"/>
    <property type="match status" value="1"/>
</dbReference>
<sequence>MVGPVTGLSKSTRAALIPLFLVALGVVGIENALTRYFAVAKWSEYGYWIISIVMAGFALSGVAVALFRDTVERHGAWLRAVLPATMVLAAALGYERIARNPFNPLQLQNPTTWADQLLNIAGYYGALLPFFFLAGLYIALIFILNPREIGRVYAYDLIGAGLGSALALALMFLVHPFLLAPLLLVPLALAPLFQPGRFSTLGGALAGGALVLGEAILLLGTPPAYSEFKAVYAPMNTRGAEVVAEVRRPRGHYLMLDNFTERVDADVSNNASMMEVEGPPATYGLYRDGSRIAALPKAGGLGGGYADSALSAAPYMLRPRAGVLILGASGGFRLAEARALGAERLLVVESEPVLKHALTHGLGPSRGLALGDDVRLAEGGPLAVARAAGAAPGERFDVIDVSSDFIDAAPANVTALTVEAMQAYLAALDPDGMVSVPVSIRDFPVYAFRIMATAREALIRAGVERPEDHVMVYRSAWNARILISPTPWSEADVTALETFAAARSFDISWRPGLNIEAARAGLFNDLPVVSFESGTVISQGTDDAIAREAEAVLQGRDSPSSRAFNIRPQTLDRPAYYASLRLDRPTTLIHRLEVLPQAEIGALVNLVVLAQAALIALLVLAAPLMFRKRKVAAPEPRRLWPVLYFPSLGLGFLLIEIFLIDKAAFYLNDYSSAFALVLTSMLIFSGLGSLIAGRVVALPKVASFVSLIVVLGWIWLVFTQGEAVMLSTLDQPAWTRGLLVLAAAAPVSLALGLPFPLGLIQVGEGRMLPWAWGLNGAFSVVATPLANLMSREVGFSSLLMVGAALYVLAFLALPPGRQTRSTLDPLPVSSPA</sequence>
<feature type="transmembrane region" description="Helical" evidence="1">
    <location>
        <begin position="672"/>
        <end position="692"/>
    </location>
</feature>
<dbReference type="SUPFAM" id="SSF53335">
    <property type="entry name" value="S-adenosyl-L-methionine-dependent methyltransferases"/>
    <property type="match status" value="1"/>
</dbReference>
<feature type="transmembrane region" description="Helical" evidence="1">
    <location>
        <begin position="123"/>
        <end position="145"/>
    </location>
</feature>
<feature type="transmembrane region" description="Helical" evidence="1">
    <location>
        <begin position="638"/>
        <end position="660"/>
    </location>
</feature>
<evidence type="ECO:0000313" key="2">
    <source>
        <dbReference type="EMBL" id="MBB5660566.1"/>
    </source>
</evidence>
<feature type="transmembrane region" description="Helical" evidence="1">
    <location>
        <begin position="152"/>
        <end position="171"/>
    </location>
</feature>
<dbReference type="RefSeq" id="WP_123287878.1">
    <property type="nucleotide sequence ID" value="NZ_QTTA01000019.1"/>
</dbReference>
<reference evidence="2 3" key="1">
    <citation type="submission" date="2020-08" db="EMBL/GenBank/DDBJ databases">
        <title>Genomic Encyclopedia of Type Strains, Phase IV (KMG-IV): sequencing the most valuable type-strain genomes for metagenomic binning, comparative biology and taxonomic classification.</title>
        <authorList>
            <person name="Goeker M."/>
        </authorList>
    </citation>
    <scope>NUCLEOTIDE SEQUENCE [LARGE SCALE GENOMIC DNA]</scope>
    <source>
        <strain evidence="2 3">DSM 24448</strain>
    </source>
</reference>
<feature type="transmembrane region" description="Helical" evidence="1">
    <location>
        <begin position="45"/>
        <end position="67"/>
    </location>
</feature>
<feature type="transmembrane region" description="Helical" evidence="1">
    <location>
        <begin position="793"/>
        <end position="813"/>
    </location>
</feature>
<dbReference type="AlphaFoldDB" id="A0A7W9A350"/>
<protein>
    <recommendedName>
        <fullName evidence="4">Spermidine synthase</fullName>
    </recommendedName>
</protein>
<dbReference type="Proteomes" id="UP000548978">
    <property type="component" value="Unassembled WGS sequence"/>
</dbReference>
<comment type="caution">
    <text evidence="2">The sequence shown here is derived from an EMBL/GenBank/DDBJ whole genome shotgun (WGS) entry which is preliminary data.</text>
</comment>
<name>A0A7W9A350_9CAUL</name>
<accession>A0A7W9A350</accession>
<dbReference type="InterPro" id="IPR029063">
    <property type="entry name" value="SAM-dependent_MTases_sf"/>
</dbReference>
<organism evidence="2 3">
    <name type="scientific">Brevundimonas halotolerans</name>
    <dbReference type="NCBI Taxonomy" id="69670"/>
    <lineage>
        <taxon>Bacteria</taxon>
        <taxon>Pseudomonadati</taxon>
        <taxon>Pseudomonadota</taxon>
        <taxon>Alphaproteobacteria</taxon>
        <taxon>Caulobacterales</taxon>
        <taxon>Caulobacteraceae</taxon>
        <taxon>Brevundimonas</taxon>
    </lineage>
</organism>